<dbReference type="EMBL" id="FNDT01000002">
    <property type="protein sequence ID" value="SDH73540.1"/>
    <property type="molecule type" value="Genomic_DNA"/>
</dbReference>
<evidence type="ECO:0000256" key="1">
    <source>
        <dbReference type="ARBA" id="ARBA00023121"/>
    </source>
</evidence>
<dbReference type="OrthoDB" id="9760324at2"/>
<dbReference type="Proteomes" id="UP000199258">
    <property type="component" value="Unassembled WGS sequence"/>
</dbReference>
<dbReference type="NCBIfam" id="TIGR00762">
    <property type="entry name" value="DegV"/>
    <property type="match status" value="1"/>
</dbReference>
<dbReference type="Gene3D" id="3.30.1180.10">
    <property type="match status" value="1"/>
</dbReference>
<dbReference type="PROSITE" id="PS51482">
    <property type="entry name" value="DEGV"/>
    <property type="match status" value="1"/>
</dbReference>
<keyword evidence="3" id="KW-1185">Reference proteome</keyword>
<name>A0A1G8EUK3_9MICC</name>
<gene>
    <name evidence="2" type="ORF">SAMN04488693_102250</name>
</gene>
<dbReference type="SUPFAM" id="SSF82549">
    <property type="entry name" value="DAK1/DegV-like"/>
    <property type="match status" value="1"/>
</dbReference>
<reference evidence="2 3" key="1">
    <citation type="submission" date="2016-10" db="EMBL/GenBank/DDBJ databases">
        <authorList>
            <person name="de Groot N.N."/>
        </authorList>
    </citation>
    <scope>NUCLEOTIDE SEQUENCE [LARGE SCALE GENOMIC DNA]</scope>
    <source>
        <strain evidence="2 3">NP_1H</strain>
    </source>
</reference>
<protein>
    <submittedName>
        <fullName evidence="2">EDD domain protein, DegV family</fullName>
    </submittedName>
</protein>
<dbReference type="PANTHER" id="PTHR33434:SF2">
    <property type="entry name" value="FATTY ACID-BINDING PROTEIN TM_1468"/>
    <property type="match status" value="1"/>
</dbReference>
<dbReference type="RefSeq" id="WP_090584726.1">
    <property type="nucleotide sequence ID" value="NZ_FNDT01000002.1"/>
</dbReference>
<evidence type="ECO:0000313" key="2">
    <source>
        <dbReference type="EMBL" id="SDH73540.1"/>
    </source>
</evidence>
<dbReference type="Pfam" id="PF02645">
    <property type="entry name" value="DegV"/>
    <property type="match status" value="1"/>
</dbReference>
<accession>A0A1G8EUK3</accession>
<dbReference type="InterPro" id="IPR003797">
    <property type="entry name" value="DegV"/>
</dbReference>
<evidence type="ECO:0000313" key="3">
    <source>
        <dbReference type="Proteomes" id="UP000199258"/>
    </source>
</evidence>
<sequence>MAWFDRRRGTAAVVGEASAEPATAVVTDSAAALPQDWITGNGPAVGVTIVPMPVIIGGRHYGEGADNLLEPLSVALVEGSEVRTSRPSPGQFQNVYRRLEREGAQEIVSIHLSGKLSGTVEAARWAARTVSVPVHVVDSGTVGMAQGCAVAAVALALRDGATASEAALRAAAYCAGTRIFFYVPSLEQLRRGGRIGAAAGFFGTLLAVKPLLTVRDGAIEPLEKVRSAARARQRLEELVRDDLRQRAAGSIAAFHYFGNRAEAEAAASRVPAGAEALLTRMPAVLAAHTGLGVLAVALSDPLSPDHG</sequence>
<dbReference type="PANTHER" id="PTHR33434">
    <property type="entry name" value="DEGV DOMAIN-CONTAINING PROTEIN DR_1986-RELATED"/>
    <property type="match status" value="1"/>
</dbReference>
<proteinExistence type="predicted"/>
<dbReference type="InterPro" id="IPR043168">
    <property type="entry name" value="DegV_C"/>
</dbReference>
<dbReference type="STRING" id="335973.SAMN04488693_102250"/>
<dbReference type="InterPro" id="IPR050270">
    <property type="entry name" value="DegV_domain_contain"/>
</dbReference>
<dbReference type="GO" id="GO:0008289">
    <property type="term" value="F:lipid binding"/>
    <property type="evidence" value="ECO:0007669"/>
    <property type="project" value="UniProtKB-KW"/>
</dbReference>
<organism evidence="2 3">
    <name type="scientific">Arthrobacter subterraneus</name>
    <dbReference type="NCBI Taxonomy" id="335973"/>
    <lineage>
        <taxon>Bacteria</taxon>
        <taxon>Bacillati</taxon>
        <taxon>Actinomycetota</taxon>
        <taxon>Actinomycetes</taxon>
        <taxon>Micrococcales</taxon>
        <taxon>Micrococcaceae</taxon>
        <taxon>Arthrobacter</taxon>
    </lineage>
</organism>
<dbReference type="AlphaFoldDB" id="A0A1G8EUK3"/>
<keyword evidence="1" id="KW-0446">Lipid-binding</keyword>
<dbReference type="Gene3D" id="3.40.50.10170">
    <property type="match status" value="1"/>
</dbReference>